<sequence length="71" mass="8090">MRVKINGKQEEVQETTLLDLLKAKKIEPRMVTVELNAKMVDRSSLDQTRIQEGDEIEFLFFMGGGSGTELF</sequence>
<reference evidence="1 2" key="1">
    <citation type="journal article" date="2020" name="Nature">
        <title>Bacterial chemolithoautotrophy via manganese oxidation.</title>
        <authorList>
            <person name="Yu H."/>
            <person name="Leadbetter J.R."/>
        </authorList>
    </citation>
    <scope>NUCLEOTIDE SEQUENCE [LARGE SCALE GENOMIC DNA]</scope>
    <source>
        <strain evidence="1 2">Mn-1</strain>
    </source>
</reference>
<dbReference type="InterPro" id="IPR010035">
    <property type="entry name" value="Thi_S"/>
</dbReference>
<gene>
    <name evidence="1" type="primary">thiS</name>
    <name evidence="1" type="ORF">MNODULE_06510</name>
</gene>
<protein>
    <submittedName>
        <fullName evidence="1">Sulfur carrier protein ThiS</fullName>
    </submittedName>
</protein>
<dbReference type="SUPFAM" id="SSF54285">
    <property type="entry name" value="MoaD/ThiS"/>
    <property type="match status" value="1"/>
</dbReference>
<dbReference type="NCBIfam" id="TIGR01683">
    <property type="entry name" value="thiS"/>
    <property type="match status" value="1"/>
</dbReference>
<evidence type="ECO:0000313" key="1">
    <source>
        <dbReference type="EMBL" id="NKE70389.1"/>
    </source>
</evidence>
<dbReference type="InterPro" id="IPR012675">
    <property type="entry name" value="Beta-grasp_dom_sf"/>
</dbReference>
<dbReference type="InterPro" id="IPR016155">
    <property type="entry name" value="Mopterin_synth/thiamin_S_b"/>
</dbReference>
<comment type="caution">
    <text evidence="1">The sequence shown here is derived from an EMBL/GenBank/DDBJ whole genome shotgun (WGS) entry which is preliminary data.</text>
</comment>
<dbReference type="Gene3D" id="3.10.20.30">
    <property type="match status" value="1"/>
</dbReference>
<dbReference type="CDD" id="cd00565">
    <property type="entry name" value="Ubl_ThiS"/>
    <property type="match status" value="1"/>
</dbReference>
<dbReference type="AlphaFoldDB" id="A0A7X6IAH8"/>
<dbReference type="PANTHER" id="PTHR34472">
    <property type="entry name" value="SULFUR CARRIER PROTEIN THIS"/>
    <property type="match status" value="1"/>
</dbReference>
<evidence type="ECO:0000313" key="2">
    <source>
        <dbReference type="Proteomes" id="UP000534783"/>
    </source>
</evidence>
<dbReference type="PANTHER" id="PTHR34472:SF1">
    <property type="entry name" value="SULFUR CARRIER PROTEIN THIS"/>
    <property type="match status" value="1"/>
</dbReference>
<dbReference type="EMBL" id="VTOW01000001">
    <property type="protein sequence ID" value="NKE70389.1"/>
    <property type="molecule type" value="Genomic_DNA"/>
</dbReference>
<accession>A0A7X6IAH8</accession>
<dbReference type="Pfam" id="PF02597">
    <property type="entry name" value="ThiS"/>
    <property type="match status" value="1"/>
</dbReference>
<organism evidence="1 2">
    <name type="scientific">Candidatus Manganitrophus noduliformans</name>
    <dbReference type="NCBI Taxonomy" id="2606439"/>
    <lineage>
        <taxon>Bacteria</taxon>
        <taxon>Pseudomonadati</taxon>
        <taxon>Nitrospirota</taxon>
        <taxon>Nitrospiria</taxon>
        <taxon>Candidatus Troglogloeales</taxon>
        <taxon>Candidatus Manganitrophaceae</taxon>
        <taxon>Candidatus Manganitrophus</taxon>
    </lineage>
</organism>
<name>A0A7X6IAH8_9BACT</name>
<proteinExistence type="predicted"/>
<dbReference type="Proteomes" id="UP000534783">
    <property type="component" value="Unassembled WGS sequence"/>
</dbReference>
<keyword evidence="2" id="KW-1185">Reference proteome</keyword>
<dbReference type="InterPro" id="IPR003749">
    <property type="entry name" value="ThiS/MoaD-like"/>
</dbReference>